<protein>
    <recommendedName>
        <fullName evidence="3">Phytanoyl-CoA dioxygenase</fullName>
    </recommendedName>
</protein>
<keyword evidence="2" id="KW-1185">Reference proteome</keyword>
<dbReference type="Proteomes" id="UP000636960">
    <property type="component" value="Unassembled WGS sequence"/>
</dbReference>
<dbReference type="RefSeq" id="WP_203781522.1">
    <property type="nucleotide sequence ID" value="NZ_BOMV01000026.1"/>
</dbReference>
<dbReference type="GO" id="GO:0016706">
    <property type="term" value="F:2-oxoglutarate-dependent dioxygenase activity"/>
    <property type="evidence" value="ECO:0007669"/>
    <property type="project" value="UniProtKB-ARBA"/>
</dbReference>
<dbReference type="Gene3D" id="2.60.120.620">
    <property type="entry name" value="q2cbj1_9rhob like domain"/>
    <property type="match status" value="1"/>
</dbReference>
<dbReference type="InterPro" id="IPR008775">
    <property type="entry name" value="Phytyl_CoA_dOase-like"/>
</dbReference>
<reference evidence="1" key="1">
    <citation type="submission" date="2021-01" db="EMBL/GenBank/DDBJ databases">
        <title>Whole genome shotgun sequence of Actinoplanes rishiriensis NBRC 108556.</title>
        <authorList>
            <person name="Komaki H."/>
            <person name="Tamura T."/>
        </authorList>
    </citation>
    <scope>NUCLEOTIDE SEQUENCE</scope>
    <source>
        <strain evidence="1">NBRC 108556</strain>
    </source>
</reference>
<gene>
    <name evidence="1" type="ORF">Ari01nite_26860</name>
</gene>
<dbReference type="AlphaFoldDB" id="A0A919JU37"/>
<organism evidence="1 2">
    <name type="scientific">Paractinoplanes rishiriensis</name>
    <dbReference type="NCBI Taxonomy" id="1050105"/>
    <lineage>
        <taxon>Bacteria</taxon>
        <taxon>Bacillati</taxon>
        <taxon>Actinomycetota</taxon>
        <taxon>Actinomycetes</taxon>
        <taxon>Micromonosporales</taxon>
        <taxon>Micromonosporaceae</taxon>
        <taxon>Paractinoplanes</taxon>
    </lineage>
</organism>
<dbReference type="SUPFAM" id="SSF51197">
    <property type="entry name" value="Clavaminate synthase-like"/>
    <property type="match status" value="1"/>
</dbReference>
<accession>A0A919JU37</accession>
<dbReference type="GO" id="GO:0005506">
    <property type="term" value="F:iron ion binding"/>
    <property type="evidence" value="ECO:0007669"/>
    <property type="project" value="UniProtKB-ARBA"/>
</dbReference>
<dbReference type="Pfam" id="PF05721">
    <property type="entry name" value="PhyH"/>
    <property type="match status" value="1"/>
</dbReference>
<proteinExistence type="predicted"/>
<dbReference type="PANTHER" id="PTHR20883">
    <property type="entry name" value="PHYTANOYL-COA DIOXYGENASE DOMAIN CONTAINING 1"/>
    <property type="match status" value="1"/>
</dbReference>
<dbReference type="PANTHER" id="PTHR20883:SF48">
    <property type="entry name" value="ECTOINE DIOXYGENASE"/>
    <property type="match status" value="1"/>
</dbReference>
<dbReference type="EMBL" id="BOMV01000026">
    <property type="protein sequence ID" value="GIE95221.1"/>
    <property type="molecule type" value="Genomic_DNA"/>
</dbReference>
<comment type="caution">
    <text evidence="1">The sequence shown here is derived from an EMBL/GenBank/DDBJ whole genome shotgun (WGS) entry which is preliminary data.</text>
</comment>
<evidence type="ECO:0008006" key="3">
    <source>
        <dbReference type="Google" id="ProtNLM"/>
    </source>
</evidence>
<name>A0A919JU37_9ACTN</name>
<evidence type="ECO:0000313" key="2">
    <source>
        <dbReference type="Proteomes" id="UP000636960"/>
    </source>
</evidence>
<sequence>MNSIDDQIYSLQTLGFAYFRQAIPPDLLRRVKQTIADLIAQEERTLGVDLLESIDQRGAIRNLCDCDPVFSELADMNPVYPVVDQVVGEVSIAAFDALGLMPGRSRFPWDFHTDLIPFNRTANPPENSFGATCLYYLDDAGPETGATWIVPGSQRCMLPDLPVELMEQRAEQVVVQAGDLVLFDARLWHCTSFNAGTNTRWIIKQMMIWPSLRPMMDYTRAVRPEVKAGLPDRVRQLIGTAPPASVEELRGLTEVGGMH</sequence>
<evidence type="ECO:0000313" key="1">
    <source>
        <dbReference type="EMBL" id="GIE95221.1"/>
    </source>
</evidence>